<dbReference type="Pfam" id="PF02481">
    <property type="entry name" value="DNA_processg_A"/>
    <property type="match status" value="1"/>
</dbReference>
<evidence type="ECO:0000313" key="3">
    <source>
        <dbReference type="EMBL" id="KJL35304.1"/>
    </source>
</evidence>
<dbReference type="SUPFAM" id="SSF102405">
    <property type="entry name" value="MCP/YpsA-like"/>
    <property type="match status" value="1"/>
</dbReference>
<dbReference type="PANTHER" id="PTHR43022:SF1">
    <property type="entry name" value="PROTEIN SMF"/>
    <property type="match status" value="1"/>
</dbReference>
<dbReference type="STRING" id="400772.RR49_02526"/>
<proteinExistence type="inferred from homology"/>
<dbReference type="InterPro" id="IPR003488">
    <property type="entry name" value="DprA"/>
</dbReference>
<feature type="domain" description="Smf/DprA SLOG" evidence="2">
    <location>
        <begin position="2"/>
        <end position="154"/>
    </location>
</feature>
<protein>
    <recommendedName>
        <fullName evidence="2">Smf/DprA SLOG domain-containing protein</fullName>
    </recommendedName>
</protein>
<evidence type="ECO:0000313" key="4">
    <source>
        <dbReference type="Proteomes" id="UP000033451"/>
    </source>
</evidence>
<dbReference type="InterPro" id="IPR057666">
    <property type="entry name" value="DrpA_SLOG"/>
</dbReference>
<evidence type="ECO:0000256" key="1">
    <source>
        <dbReference type="ARBA" id="ARBA00006525"/>
    </source>
</evidence>
<accession>A0A0F0LRI2</accession>
<dbReference type="Proteomes" id="UP000033451">
    <property type="component" value="Unassembled WGS sequence"/>
</dbReference>
<gene>
    <name evidence="3" type="ORF">RR49_02526</name>
</gene>
<dbReference type="AlphaFoldDB" id="A0A0F0LRI2"/>
<reference evidence="3 4" key="1">
    <citation type="submission" date="2015-02" db="EMBL/GenBank/DDBJ databases">
        <title>Draft genome sequences of ten Microbacterium spp. with emphasis on heavy metal contaminated environments.</title>
        <authorList>
            <person name="Corretto E."/>
        </authorList>
    </citation>
    <scope>NUCLEOTIDE SEQUENCE [LARGE SCALE GENOMIC DNA]</scope>
    <source>
        <strain evidence="3 4">DSM 18659</strain>
    </source>
</reference>
<dbReference type="GO" id="GO:0009294">
    <property type="term" value="P:DNA-mediated transformation"/>
    <property type="evidence" value="ECO:0007669"/>
    <property type="project" value="InterPro"/>
</dbReference>
<comment type="caution">
    <text evidence="3">The sequence shown here is derived from an EMBL/GenBank/DDBJ whole genome shotgun (WGS) entry which is preliminary data.</text>
</comment>
<dbReference type="Gene3D" id="3.40.50.450">
    <property type="match status" value="1"/>
</dbReference>
<comment type="similarity">
    <text evidence="1">Belongs to the DprA/Smf family.</text>
</comment>
<dbReference type="PATRIC" id="fig|400772.4.peg.2537"/>
<sequence length="229" mass="22841">MAGDLAARGVIIVSGAAWGIDGVAHRAAFGVGGRTVAVLAGGVDKVYPSGHTELIEAAMAAGGAVAAEVPCGAAPTKWRFLQRNRLIAALGAATVVVEAGWRSGSLNTAGHASALGRPLGAVPGPITSPASAGCHRLLRDYDAVCITCADDALALVGIDAGLASGAGVDAARTDDATRVRDALSTRAPRTVGDIARRAGMDPSDVAVILGYALLAGDAVDRGEGWLRVT</sequence>
<name>A0A0F0LRI2_9MICO</name>
<organism evidence="3 4">
    <name type="scientific">Microbacterium ginsengisoli</name>
    <dbReference type="NCBI Taxonomy" id="400772"/>
    <lineage>
        <taxon>Bacteria</taxon>
        <taxon>Bacillati</taxon>
        <taxon>Actinomycetota</taxon>
        <taxon>Actinomycetes</taxon>
        <taxon>Micrococcales</taxon>
        <taxon>Microbacteriaceae</taxon>
        <taxon>Microbacterium</taxon>
    </lineage>
</organism>
<keyword evidence="4" id="KW-1185">Reference proteome</keyword>
<dbReference type="EMBL" id="JYIY01000079">
    <property type="protein sequence ID" value="KJL35304.1"/>
    <property type="molecule type" value="Genomic_DNA"/>
</dbReference>
<dbReference type="PANTHER" id="PTHR43022">
    <property type="entry name" value="PROTEIN SMF"/>
    <property type="match status" value="1"/>
</dbReference>
<evidence type="ECO:0000259" key="2">
    <source>
        <dbReference type="Pfam" id="PF02481"/>
    </source>
</evidence>